<name>A0A835MV90_9ROSI</name>
<evidence type="ECO:0000313" key="2">
    <source>
        <dbReference type="Proteomes" id="UP000657918"/>
    </source>
</evidence>
<reference evidence="1 2" key="1">
    <citation type="submission" date="2020-10" db="EMBL/GenBank/DDBJ databases">
        <title>Plant Genome Project.</title>
        <authorList>
            <person name="Zhang R.-G."/>
        </authorList>
    </citation>
    <scope>NUCLEOTIDE SEQUENCE [LARGE SCALE GENOMIC DNA]</scope>
    <source>
        <strain evidence="1">FAFU-HL-1</strain>
        <tissue evidence="1">Leaf</tissue>
    </source>
</reference>
<accession>A0A835MV90</accession>
<gene>
    <name evidence="1" type="ORF">SADUNF_Sadunf08G0169900</name>
</gene>
<dbReference type="PANTHER" id="PTHR47604:SF1">
    <property type="entry name" value="ADENYLYL CYCLASE"/>
    <property type="match status" value="1"/>
</dbReference>
<sequence>MQVTSNARRLTRILNPQILLNSVPSDHKLIIYSQCHSLHSPSPRSLPSSGNYCFATVRDALYCRTSKGSFCTASVGESTATEAVKKIYDDIIDSVNVRRTMAPNAWLWSLIENCKTREDITLLFDALQNLRIFRLSNLRIHDNFNSNLCREVTKACARVGAVDFGKKALWKHNMYGLTPSIASANHLLSYAKHHNDVELMVDVMKLLEKNHIPLQPSTADLVSSICYYSDNWELISKYSRKFLKAGVKLRRFAFDLWMDFAAKRGLRNSNLAFFQIIAYALHPLAIIFCGQVVGDTESLWKTEKLRSELMKQHTLVSAFSCAKGLILEGKPLDAAAIIQLLDQISNLVLYGTAVDPSQFSCMQTLPDTKKSGMVGELQKLVNEWPLSVVKHQKEENMKALVAVLKSGIPAMVNGLRNMGVEANVNLEDLAIKEEIPC</sequence>
<proteinExistence type="predicted"/>
<protein>
    <submittedName>
        <fullName evidence="1">Uncharacterized protein</fullName>
    </submittedName>
</protein>
<dbReference type="EMBL" id="JADGMS010000008">
    <property type="protein sequence ID" value="KAF9678034.1"/>
    <property type="molecule type" value="Genomic_DNA"/>
</dbReference>
<evidence type="ECO:0000313" key="1">
    <source>
        <dbReference type="EMBL" id="KAF9678034.1"/>
    </source>
</evidence>
<dbReference type="AlphaFoldDB" id="A0A835MV90"/>
<comment type="caution">
    <text evidence="1">The sequence shown here is derived from an EMBL/GenBank/DDBJ whole genome shotgun (WGS) entry which is preliminary data.</text>
</comment>
<dbReference type="PANTHER" id="PTHR47604">
    <property type="entry name" value="ADENYLYL CYCLASE"/>
    <property type="match status" value="1"/>
</dbReference>
<dbReference type="OrthoDB" id="2016320at2759"/>
<keyword evidence="2" id="KW-1185">Reference proteome</keyword>
<organism evidence="1 2">
    <name type="scientific">Salix dunnii</name>
    <dbReference type="NCBI Taxonomy" id="1413687"/>
    <lineage>
        <taxon>Eukaryota</taxon>
        <taxon>Viridiplantae</taxon>
        <taxon>Streptophyta</taxon>
        <taxon>Embryophyta</taxon>
        <taxon>Tracheophyta</taxon>
        <taxon>Spermatophyta</taxon>
        <taxon>Magnoliopsida</taxon>
        <taxon>eudicotyledons</taxon>
        <taxon>Gunneridae</taxon>
        <taxon>Pentapetalae</taxon>
        <taxon>rosids</taxon>
        <taxon>fabids</taxon>
        <taxon>Malpighiales</taxon>
        <taxon>Salicaceae</taxon>
        <taxon>Saliceae</taxon>
        <taxon>Salix</taxon>
    </lineage>
</organism>
<dbReference type="Proteomes" id="UP000657918">
    <property type="component" value="Chromosome 8"/>
</dbReference>